<dbReference type="Pfam" id="PF00091">
    <property type="entry name" value="Tubulin"/>
    <property type="match status" value="1"/>
</dbReference>
<organism evidence="14 15">
    <name type="scientific">Fopius arisanus</name>
    <dbReference type="NCBI Taxonomy" id="64838"/>
    <lineage>
        <taxon>Eukaryota</taxon>
        <taxon>Metazoa</taxon>
        <taxon>Ecdysozoa</taxon>
        <taxon>Arthropoda</taxon>
        <taxon>Hexapoda</taxon>
        <taxon>Insecta</taxon>
        <taxon>Pterygota</taxon>
        <taxon>Neoptera</taxon>
        <taxon>Endopterygota</taxon>
        <taxon>Hymenoptera</taxon>
        <taxon>Apocrita</taxon>
        <taxon>Ichneumonoidea</taxon>
        <taxon>Braconidae</taxon>
        <taxon>Opiinae</taxon>
        <taxon>Fopius</taxon>
    </lineage>
</organism>
<dbReference type="InterPro" id="IPR013838">
    <property type="entry name" value="Beta-tubulin_BS"/>
</dbReference>
<keyword evidence="6" id="KW-0479">Metal-binding</keyword>
<name>A0A9R1TEK0_9HYME</name>
<evidence type="ECO:0000256" key="3">
    <source>
        <dbReference type="ARBA" id="ARBA00009636"/>
    </source>
</evidence>
<comment type="cofactor">
    <cofactor evidence="1">
        <name>Mg(2+)</name>
        <dbReference type="ChEBI" id="CHEBI:18420"/>
    </cofactor>
</comment>
<comment type="similarity">
    <text evidence="3 11">Belongs to the tubulin family.</text>
</comment>
<evidence type="ECO:0000313" key="14">
    <source>
        <dbReference type="Proteomes" id="UP000694866"/>
    </source>
</evidence>
<evidence type="ECO:0000256" key="11">
    <source>
        <dbReference type="RuleBase" id="RU000352"/>
    </source>
</evidence>
<dbReference type="InterPro" id="IPR000217">
    <property type="entry name" value="Tubulin"/>
</dbReference>
<dbReference type="PRINTS" id="PR01161">
    <property type="entry name" value="TUBULIN"/>
</dbReference>
<keyword evidence="5 11" id="KW-0493">Microtubule</keyword>
<reference evidence="15" key="1">
    <citation type="submission" date="2025-08" db="UniProtKB">
        <authorList>
            <consortium name="RefSeq"/>
        </authorList>
    </citation>
    <scope>IDENTIFICATION</scope>
    <source>
        <strain evidence="15">USDA-PBARC FA_bdor</strain>
        <tissue evidence="15">Whole organism</tissue>
    </source>
</reference>
<comment type="subunit">
    <text evidence="11">Dimer of alpha and beta chains. A typical microtubule is a hollow water-filled tube with an outer diameter of 25 nm and an inner diameter of 15 nM. Alpha-beta heterodimers associate head-to-tail to form protofilaments running lengthwise along the microtubule wall with the beta-tubulin subunit facing the microtubule plus end conferring a structural polarity. Microtubules usually have 13 protofilaments but different protofilament numbers can be found in some organisms and specialized cells.</text>
</comment>
<dbReference type="FunFam" id="1.10.287.600:FF:000002">
    <property type="entry name" value="Tubulin beta chain"/>
    <property type="match status" value="1"/>
</dbReference>
<evidence type="ECO:0000256" key="7">
    <source>
        <dbReference type="ARBA" id="ARBA00022741"/>
    </source>
</evidence>
<dbReference type="CDD" id="cd02187">
    <property type="entry name" value="beta_tubulin"/>
    <property type="match status" value="1"/>
</dbReference>
<evidence type="ECO:0000256" key="9">
    <source>
        <dbReference type="ARBA" id="ARBA00023134"/>
    </source>
</evidence>
<dbReference type="GO" id="GO:0005200">
    <property type="term" value="F:structural constituent of cytoskeleton"/>
    <property type="evidence" value="ECO:0007669"/>
    <property type="project" value="InterPro"/>
</dbReference>
<dbReference type="FunFam" id="3.40.50.1440:FF:000003">
    <property type="entry name" value="Tubulin beta chain"/>
    <property type="match status" value="1"/>
</dbReference>
<keyword evidence="8" id="KW-0460">Magnesium</keyword>
<dbReference type="RefSeq" id="XP_011307608.1">
    <property type="nucleotide sequence ID" value="XM_011309306.1"/>
</dbReference>
<gene>
    <name evidence="15" type="primary">LOC105269227</name>
</gene>
<dbReference type="SUPFAM" id="SSF55307">
    <property type="entry name" value="Tubulin C-terminal domain-like"/>
    <property type="match status" value="1"/>
</dbReference>
<proteinExistence type="inferred from homology"/>
<dbReference type="InterPro" id="IPR017975">
    <property type="entry name" value="Tubulin_CS"/>
</dbReference>
<evidence type="ECO:0000256" key="1">
    <source>
        <dbReference type="ARBA" id="ARBA00001946"/>
    </source>
</evidence>
<evidence type="ECO:0000259" key="13">
    <source>
        <dbReference type="SMART" id="SM00865"/>
    </source>
</evidence>
<dbReference type="InterPro" id="IPR003008">
    <property type="entry name" value="Tubulin_FtsZ_GTPase"/>
</dbReference>
<dbReference type="GO" id="GO:0003924">
    <property type="term" value="F:GTPase activity"/>
    <property type="evidence" value="ECO:0007669"/>
    <property type="project" value="InterPro"/>
</dbReference>
<keyword evidence="9 11" id="KW-0342">GTP-binding</keyword>
<dbReference type="AlphaFoldDB" id="A0A9R1TEK0"/>
<dbReference type="SMART" id="SM00865">
    <property type="entry name" value="Tubulin_C"/>
    <property type="match status" value="1"/>
</dbReference>
<keyword evidence="4" id="KW-0963">Cytoplasm</keyword>
<dbReference type="OrthoDB" id="6673267at2759"/>
<feature type="domain" description="Tubulin/FtsZ 2-layer sandwich" evidence="13">
    <location>
        <begin position="246"/>
        <end position="383"/>
    </location>
</feature>
<dbReference type="InterPro" id="IPR018316">
    <property type="entry name" value="Tubulin/FtsZ_2-layer-sand-dom"/>
</dbReference>
<evidence type="ECO:0000256" key="6">
    <source>
        <dbReference type="ARBA" id="ARBA00022723"/>
    </source>
</evidence>
<dbReference type="SUPFAM" id="SSF52490">
    <property type="entry name" value="Tubulin nucleotide-binding domain-like"/>
    <property type="match status" value="1"/>
</dbReference>
<dbReference type="Gene3D" id="1.10.287.600">
    <property type="entry name" value="Helix hairpin bin"/>
    <property type="match status" value="1"/>
</dbReference>
<dbReference type="PROSITE" id="PS00228">
    <property type="entry name" value="TUBULIN_B_AUTOREG"/>
    <property type="match status" value="1"/>
</dbReference>
<feature type="domain" description="Tubulin/FtsZ GTPase" evidence="12">
    <location>
        <begin position="47"/>
        <end position="244"/>
    </location>
</feature>
<dbReference type="FunFam" id="3.30.1330.20:FF:000002">
    <property type="entry name" value="Tubulin beta chain"/>
    <property type="match status" value="1"/>
</dbReference>
<dbReference type="Proteomes" id="UP000694866">
    <property type="component" value="Unplaced"/>
</dbReference>
<dbReference type="Gene3D" id="3.30.1330.20">
    <property type="entry name" value="Tubulin/FtsZ, C-terminal domain"/>
    <property type="match status" value="1"/>
</dbReference>
<dbReference type="SMART" id="SM00864">
    <property type="entry name" value="Tubulin"/>
    <property type="match status" value="1"/>
</dbReference>
<dbReference type="Pfam" id="PF03953">
    <property type="entry name" value="Tubulin_C"/>
    <property type="match status" value="1"/>
</dbReference>
<dbReference type="InterPro" id="IPR023123">
    <property type="entry name" value="Tubulin_C"/>
</dbReference>
<evidence type="ECO:0000256" key="2">
    <source>
        <dbReference type="ARBA" id="ARBA00004245"/>
    </source>
</evidence>
<accession>A0A9R1TEK0</accession>
<protein>
    <recommendedName>
        <fullName evidence="11">Tubulin beta chain</fullName>
    </recommendedName>
</protein>
<dbReference type="GeneID" id="105269227"/>
<comment type="function">
    <text evidence="11">Tubulin is the major constituent of microtubules, a cylinder consisting of laterally associated linear protofilaments composed of alpha- and beta-tubulin heterodimers. Microtubules grow by the addition of GTP-tubulin dimers to the microtubule end, where a stabilizing cap forms. Below the cap, tubulin dimers are in GDP-bound state, owing to GTPase activity of alpha-tubulin.</text>
</comment>
<dbReference type="KEGG" id="fas:105269227"/>
<dbReference type="PRINTS" id="PR01163">
    <property type="entry name" value="BETATUBULIN"/>
</dbReference>
<keyword evidence="10" id="KW-0206">Cytoskeleton</keyword>
<dbReference type="GO" id="GO:0005874">
    <property type="term" value="C:microtubule"/>
    <property type="evidence" value="ECO:0007669"/>
    <property type="project" value="UniProtKB-KW"/>
</dbReference>
<sequence length="438" mass="49445">MREIVHIQAGQCGNQIGAKFWEVISDEHGVDPTGKYQGDSAVQVERINVYYNEAYEGKYVPRAVLVDLEPGTMDSVRSGPYGELFRPDNFVFGQSGAGNNWAKGHYTEGAELTDAVLEVVRREAENCDRLQGFQLTHSLGGGTGSGMGTLLVSKIREEYPDRLMSTFSVVPSPKVSDTVVEPYNATLSCYQLIENTDQTYCIDNEALYDICFRTLKLPTPSYGDLNHLISLTMSGVTTCLRFPGQLNADLRKLAVNMVPFPRLHFFITGFAPLTSRGCQQYRTLSVPELTQQMFDSRNMMAACNPKHGRYMTVAAIFRGRMSVKEIDEQMLNTQKKNYPYFSEWIPNNVKTASCDIPPRGLKMAATFIGNSTAIQELFRRIYDQFTAMFRRKAFLHWYTGEGMDEMEFTEAESNMGDLIAEYQQYQEVTAVDDYVDDD</sequence>
<keyword evidence="14" id="KW-1185">Reference proteome</keyword>
<comment type="subcellular location">
    <subcellularLocation>
        <location evidence="2">Cytoplasm</location>
        <location evidence="2">Cytoskeleton</location>
    </subcellularLocation>
</comment>
<dbReference type="PANTHER" id="PTHR11588">
    <property type="entry name" value="TUBULIN"/>
    <property type="match status" value="1"/>
</dbReference>
<dbReference type="InterPro" id="IPR008280">
    <property type="entry name" value="Tub_FtsZ_C"/>
</dbReference>
<evidence type="ECO:0000313" key="15">
    <source>
        <dbReference type="RefSeq" id="XP_011307608.1"/>
    </source>
</evidence>
<evidence type="ECO:0000256" key="5">
    <source>
        <dbReference type="ARBA" id="ARBA00022701"/>
    </source>
</evidence>
<dbReference type="Gene3D" id="3.40.50.1440">
    <property type="entry name" value="Tubulin/FtsZ, GTPase domain"/>
    <property type="match status" value="1"/>
</dbReference>
<evidence type="ECO:0000256" key="8">
    <source>
        <dbReference type="ARBA" id="ARBA00022842"/>
    </source>
</evidence>
<evidence type="ECO:0000256" key="4">
    <source>
        <dbReference type="ARBA" id="ARBA00022490"/>
    </source>
</evidence>
<dbReference type="PROSITE" id="PS00227">
    <property type="entry name" value="TUBULIN"/>
    <property type="match status" value="1"/>
</dbReference>
<dbReference type="GO" id="GO:0005525">
    <property type="term" value="F:GTP binding"/>
    <property type="evidence" value="ECO:0007669"/>
    <property type="project" value="UniProtKB-UniRule"/>
</dbReference>
<evidence type="ECO:0000259" key="12">
    <source>
        <dbReference type="SMART" id="SM00864"/>
    </source>
</evidence>
<keyword evidence="7 11" id="KW-0547">Nucleotide-binding</keyword>
<dbReference type="InterPro" id="IPR002453">
    <property type="entry name" value="Beta_tubulin"/>
</dbReference>
<dbReference type="InterPro" id="IPR036525">
    <property type="entry name" value="Tubulin/FtsZ_GTPase_sf"/>
</dbReference>
<dbReference type="GO" id="GO:0046872">
    <property type="term" value="F:metal ion binding"/>
    <property type="evidence" value="ECO:0007669"/>
    <property type="project" value="UniProtKB-KW"/>
</dbReference>
<evidence type="ECO:0000256" key="10">
    <source>
        <dbReference type="ARBA" id="ARBA00023212"/>
    </source>
</evidence>
<dbReference type="GO" id="GO:0007017">
    <property type="term" value="P:microtubule-based process"/>
    <property type="evidence" value="ECO:0007669"/>
    <property type="project" value="InterPro"/>
</dbReference>
<dbReference type="InterPro" id="IPR037103">
    <property type="entry name" value="Tubulin/FtsZ-like_C"/>
</dbReference>